<dbReference type="Pfam" id="PF14159">
    <property type="entry name" value="CAAD"/>
    <property type="match status" value="1"/>
</dbReference>
<reference evidence="4 5" key="1">
    <citation type="journal article" date="2014" name="Mol. Ecol.">
        <title>Evolution of Synechococcus.</title>
        <authorList>
            <person name="Dvorak P."/>
            <person name="Casamatta D."/>
            <person name="Hasler P."/>
            <person name="Poulickova A."/>
            <person name="Ondrej V."/>
            <person name="Sanges R."/>
        </authorList>
    </citation>
    <scope>NUCLEOTIDE SEQUENCE [LARGE SCALE GENOMIC DNA]</scope>
    <source>
        <strain evidence="4 5">CAUP A 1101</strain>
    </source>
</reference>
<evidence type="ECO:0000256" key="1">
    <source>
        <dbReference type="ARBA" id="ARBA00004141"/>
    </source>
</evidence>
<dbReference type="EMBL" id="JJML01000008">
    <property type="protein sequence ID" value="KGF73422.1"/>
    <property type="molecule type" value="Genomic_DNA"/>
</dbReference>
<evidence type="ECO:0000313" key="5">
    <source>
        <dbReference type="Proteomes" id="UP000030170"/>
    </source>
</evidence>
<keyword evidence="2" id="KW-0812">Transmembrane</keyword>
<dbReference type="OrthoDB" id="459910at2"/>
<organism evidence="4 5">
    <name type="scientific">Neosynechococcus sphagnicola sy1</name>
    <dbReference type="NCBI Taxonomy" id="1497020"/>
    <lineage>
        <taxon>Bacteria</taxon>
        <taxon>Bacillati</taxon>
        <taxon>Cyanobacteriota</taxon>
        <taxon>Cyanophyceae</taxon>
        <taxon>Neosynechococcales</taxon>
        <taxon>Neosynechococcaceae</taxon>
        <taxon>Neosynechococcus</taxon>
    </lineage>
</organism>
<protein>
    <recommendedName>
        <fullName evidence="3">Cyanobacterial aminoacyl-tRNA synthetase CAAD domain-containing protein</fullName>
    </recommendedName>
</protein>
<feature type="domain" description="Cyanobacterial aminoacyl-tRNA synthetase CAAD" evidence="3">
    <location>
        <begin position="75"/>
        <end position="148"/>
    </location>
</feature>
<gene>
    <name evidence="4" type="ORF">DO97_20305</name>
</gene>
<dbReference type="STRING" id="1497020.DO97_20305"/>
<evidence type="ECO:0000256" key="2">
    <source>
        <dbReference type="SAM" id="Phobius"/>
    </source>
</evidence>
<evidence type="ECO:0000313" key="4">
    <source>
        <dbReference type="EMBL" id="KGF73422.1"/>
    </source>
</evidence>
<comment type="caution">
    <text evidence="4">The sequence shown here is derived from an EMBL/GenBank/DDBJ whole genome shotgun (WGS) entry which is preliminary data.</text>
</comment>
<sequence>MDPQLQQSEYIHDSSPDFVADAESPTVKVNFETPGTISKLGIPDATSEQWLQLGEQILDFLKELPAYLISVFRARPLVTTGLVIGAAVSAKLLLAVLGALDDIPLVAPTLEVIGIAYSTWFVYRYLLRAYNRQELATQIQELKEQVVGNTHTNS</sequence>
<feature type="transmembrane region" description="Helical" evidence="2">
    <location>
        <begin position="105"/>
        <end position="123"/>
    </location>
</feature>
<dbReference type="RefSeq" id="WP_036531453.1">
    <property type="nucleotide sequence ID" value="NZ_JJML01000008.1"/>
</dbReference>
<dbReference type="PANTHER" id="PTHR33222:SF4">
    <property type="entry name" value="PROTEIN CURVATURE THYLAKOID 1A, CHLOROPLASTIC"/>
    <property type="match status" value="1"/>
</dbReference>
<dbReference type="PANTHER" id="PTHR33222">
    <property type="match status" value="1"/>
</dbReference>
<dbReference type="InterPro" id="IPR033344">
    <property type="entry name" value="CURT1"/>
</dbReference>
<feature type="transmembrane region" description="Helical" evidence="2">
    <location>
        <begin position="77"/>
        <end position="99"/>
    </location>
</feature>
<keyword evidence="5" id="KW-1185">Reference proteome</keyword>
<comment type="subcellular location">
    <subcellularLocation>
        <location evidence="1">Membrane</location>
        <topology evidence="1">Multi-pass membrane protein</topology>
    </subcellularLocation>
</comment>
<proteinExistence type="predicted"/>
<keyword evidence="2" id="KW-1133">Transmembrane helix</keyword>
<dbReference type="Proteomes" id="UP000030170">
    <property type="component" value="Unassembled WGS sequence"/>
</dbReference>
<accession>A0A098TNH7</accession>
<dbReference type="InterPro" id="IPR025564">
    <property type="entry name" value="CAAD_dom"/>
</dbReference>
<dbReference type="AlphaFoldDB" id="A0A098TNH7"/>
<dbReference type="GO" id="GO:0009579">
    <property type="term" value="C:thylakoid"/>
    <property type="evidence" value="ECO:0007669"/>
    <property type="project" value="InterPro"/>
</dbReference>
<keyword evidence="2" id="KW-0472">Membrane</keyword>
<evidence type="ECO:0000259" key="3">
    <source>
        <dbReference type="Pfam" id="PF14159"/>
    </source>
</evidence>
<name>A0A098TNH7_9CYAN</name>
<dbReference type="GO" id="GO:0016020">
    <property type="term" value="C:membrane"/>
    <property type="evidence" value="ECO:0007669"/>
    <property type="project" value="UniProtKB-SubCell"/>
</dbReference>